<dbReference type="RefSeq" id="XP_016619446.1">
    <property type="nucleotide sequence ID" value="XM_016764364.1"/>
</dbReference>
<dbReference type="SUPFAM" id="SSF51735">
    <property type="entry name" value="NAD(P)-binding Rossmann-fold domains"/>
    <property type="match status" value="1"/>
</dbReference>
<dbReference type="Gene3D" id="3.40.50.720">
    <property type="entry name" value="NAD(P)-binding Rossmann-like Domain"/>
    <property type="match status" value="1"/>
</dbReference>
<feature type="domain" description="NAD-dependent epimerase/dehydratase" evidence="1">
    <location>
        <begin position="5"/>
        <end position="237"/>
    </location>
</feature>
<gene>
    <name evidence="2" type="ORF">Z519_06626</name>
</gene>
<dbReference type="InterPro" id="IPR051783">
    <property type="entry name" value="NAD(P)-dependent_oxidoreduct"/>
</dbReference>
<organism evidence="2 3">
    <name type="scientific">Cladophialophora bantiana (strain ATCC 10958 / CBS 173.52 / CDC B-1940 / NIH 8579)</name>
    <name type="common">Xylohypha bantiana</name>
    <dbReference type="NCBI Taxonomy" id="1442370"/>
    <lineage>
        <taxon>Eukaryota</taxon>
        <taxon>Fungi</taxon>
        <taxon>Dikarya</taxon>
        <taxon>Ascomycota</taxon>
        <taxon>Pezizomycotina</taxon>
        <taxon>Eurotiomycetes</taxon>
        <taxon>Chaetothyriomycetidae</taxon>
        <taxon>Chaetothyriales</taxon>
        <taxon>Herpotrichiellaceae</taxon>
        <taxon>Cladophialophora</taxon>
    </lineage>
</organism>
<dbReference type="PANTHER" id="PTHR48079:SF6">
    <property type="entry name" value="NAD(P)-BINDING DOMAIN-CONTAINING PROTEIN-RELATED"/>
    <property type="match status" value="1"/>
</dbReference>
<dbReference type="AlphaFoldDB" id="A0A0D2G215"/>
<protein>
    <recommendedName>
        <fullName evidence="1">NAD-dependent epimerase/dehydratase domain-containing protein</fullName>
    </recommendedName>
</protein>
<dbReference type="HOGENOM" id="CLU_007383_12_0_1"/>
<accession>A0A0D2G215</accession>
<dbReference type="GeneID" id="27699554"/>
<dbReference type="PANTHER" id="PTHR48079">
    <property type="entry name" value="PROTEIN YEEZ"/>
    <property type="match status" value="1"/>
</dbReference>
<dbReference type="GO" id="GO:0004029">
    <property type="term" value="F:aldehyde dehydrogenase (NAD+) activity"/>
    <property type="evidence" value="ECO:0007669"/>
    <property type="project" value="TreeGrafter"/>
</dbReference>
<dbReference type="Pfam" id="PF01370">
    <property type="entry name" value="Epimerase"/>
    <property type="match status" value="1"/>
</dbReference>
<name>A0A0D2G215_CLAB1</name>
<evidence type="ECO:0000313" key="2">
    <source>
        <dbReference type="EMBL" id="KIW92777.1"/>
    </source>
</evidence>
<sequence length="370" mass="39544">MSHTILITGASGYLGGTLLARWTQTSLPAYKRLFALVRSDEQATLVKKHFGGVAEPLQFDTKDGAAVREAVVTNHISIVYFLIDAMTADAQVHFIRALAEVKRSTGLDVHFLHTSGAKIFSSHAGAPTDRPLLDTEADLYEIQKAQKAPIPLMQSAVNTNNTVIEQAESLGVHSYIFVPCIVYGRGEGFGNRISIQTVAIVRAARALRRVYNVDSGRPSWPVCHVLDNTSLYLALLRGILSSSSSNDSSNGTGAKPPGCGKHGYYLASSGHVVWEDLYAAMGTRLAQRGLVDGDPTTAGTVEHATDDVLGKMGAALGCPKELVALHLGGRCTFTARHGAEDLAWQPAYPASHILQTAGEEVDLILENLGG</sequence>
<keyword evidence="3" id="KW-1185">Reference proteome</keyword>
<evidence type="ECO:0000313" key="3">
    <source>
        <dbReference type="Proteomes" id="UP000053789"/>
    </source>
</evidence>
<dbReference type="InterPro" id="IPR036291">
    <property type="entry name" value="NAD(P)-bd_dom_sf"/>
</dbReference>
<dbReference type="Proteomes" id="UP000053789">
    <property type="component" value="Unassembled WGS sequence"/>
</dbReference>
<dbReference type="OrthoDB" id="10262413at2759"/>
<dbReference type="InterPro" id="IPR001509">
    <property type="entry name" value="Epimerase_deHydtase"/>
</dbReference>
<evidence type="ECO:0000259" key="1">
    <source>
        <dbReference type="Pfam" id="PF01370"/>
    </source>
</evidence>
<proteinExistence type="predicted"/>
<dbReference type="VEuPathDB" id="FungiDB:Z519_06626"/>
<dbReference type="GO" id="GO:0005737">
    <property type="term" value="C:cytoplasm"/>
    <property type="evidence" value="ECO:0007669"/>
    <property type="project" value="TreeGrafter"/>
</dbReference>
<dbReference type="EMBL" id="KN846988">
    <property type="protein sequence ID" value="KIW92777.1"/>
    <property type="molecule type" value="Genomic_DNA"/>
</dbReference>
<reference evidence="2" key="1">
    <citation type="submission" date="2015-01" db="EMBL/GenBank/DDBJ databases">
        <title>The Genome Sequence of Cladophialophora bantiana CBS 173.52.</title>
        <authorList>
            <consortium name="The Broad Institute Genomics Platform"/>
            <person name="Cuomo C."/>
            <person name="de Hoog S."/>
            <person name="Gorbushina A."/>
            <person name="Stielow B."/>
            <person name="Teixiera M."/>
            <person name="Abouelleil A."/>
            <person name="Chapman S.B."/>
            <person name="Priest M."/>
            <person name="Young S.K."/>
            <person name="Wortman J."/>
            <person name="Nusbaum C."/>
            <person name="Birren B."/>
        </authorList>
    </citation>
    <scope>NUCLEOTIDE SEQUENCE [LARGE SCALE GENOMIC DNA]</scope>
    <source>
        <strain evidence="2">CBS 173.52</strain>
    </source>
</reference>